<dbReference type="FunFam" id="3.30.420.40:FF:000118">
    <property type="entry name" value="Xylulose kinase 2"/>
    <property type="match status" value="1"/>
</dbReference>
<keyword evidence="4" id="KW-0859">Xylose metabolism</keyword>
<proteinExistence type="inferred from homology"/>
<evidence type="ECO:0000256" key="3">
    <source>
        <dbReference type="ARBA" id="ARBA00022777"/>
    </source>
</evidence>
<comment type="function">
    <text evidence="4">Phosphorylates D-xylulose to produce D-xylulose 5-phosphate, a molecule that may play an important role in the regulation of glucose metabolism and lipogenesis.</text>
</comment>
<evidence type="ECO:0000313" key="8">
    <source>
        <dbReference type="EnsemblMetazoa" id="CapteP218878"/>
    </source>
</evidence>
<dbReference type="PANTHER" id="PTHR10196">
    <property type="entry name" value="SUGAR KINASE"/>
    <property type="match status" value="1"/>
</dbReference>
<dbReference type="GO" id="GO:0005829">
    <property type="term" value="C:cytosol"/>
    <property type="evidence" value="ECO:0007669"/>
    <property type="project" value="TreeGrafter"/>
</dbReference>
<evidence type="ECO:0000256" key="2">
    <source>
        <dbReference type="ARBA" id="ARBA00022679"/>
    </source>
</evidence>
<feature type="domain" description="Carbohydrate kinase FGGY N-terminal" evidence="5">
    <location>
        <begin position="138"/>
        <end position="288"/>
    </location>
</feature>
<dbReference type="GO" id="GO:0004856">
    <property type="term" value="F:D-xylulokinase activity"/>
    <property type="evidence" value="ECO:0007669"/>
    <property type="project" value="UniProtKB-UniRule"/>
</dbReference>
<accession>R7TID0</accession>
<name>R7TID0_CAPTE</name>
<dbReference type="EMBL" id="KB310768">
    <property type="protein sequence ID" value="ELT90820.1"/>
    <property type="molecule type" value="Genomic_DNA"/>
</dbReference>
<dbReference type="AlphaFoldDB" id="R7TID0"/>
<dbReference type="InterPro" id="IPR000577">
    <property type="entry name" value="Carb_kinase_FGGY"/>
</dbReference>
<dbReference type="OMA" id="NSCALGG"/>
<keyword evidence="2 4" id="KW-0808">Transferase</keyword>
<evidence type="ECO:0000256" key="4">
    <source>
        <dbReference type="RuleBase" id="RU367058"/>
    </source>
</evidence>
<dbReference type="InterPro" id="IPR018484">
    <property type="entry name" value="FGGY_N"/>
</dbReference>
<dbReference type="PIRSF" id="PIRSF000538">
    <property type="entry name" value="GlpK"/>
    <property type="match status" value="1"/>
</dbReference>
<keyword evidence="3 4" id="KW-0418">Kinase</keyword>
<evidence type="ECO:0000256" key="1">
    <source>
        <dbReference type="ARBA" id="ARBA00009156"/>
    </source>
</evidence>
<gene>
    <name evidence="7" type="ORF">CAPTEDRAFT_218878</name>
</gene>
<dbReference type="Proteomes" id="UP000014760">
    <property type="component" value="Unassembled WGS sequence"/>
</dbReference>
<evidence type="ECO:0000259" key="6">
    <source>
        <dbReference type="Pfam" id="PF02782"/>
    </source>
</evidence>
<comment type="catalytic activity">
    <reaction evidence="4">
        <text>D-xylulose + ATP = D-xylulose 5-phosphate + ADP + H(+)</text>
        <dbReference type="Rhea" id="RHEA:10964"/>
        <dbReference type="ChEBI" id="CHEBI:15378"/>
        <dbReference type="ChEBI" id="CHEBI:17140"/>
        <dbReference type="ChEBI" id="CHEBI:30616"/>
        <dbReference type="ChEBI" id="CHEBI:57737"/>
        <dbReference type="ChEBI" id="CHEBI:456216"/>
        <dbReference type="EC" id="2.7.1.17"/>
    </reaction>
</comment>
<dbReference type="InterPro" id="IPR042024">
    <property type="entry name" value="D-XK_euk"/>
</dbReference>
<reference evidence="9" key="1">
    <citation type="submission" date="2012-12" db="EMBL/GenBank/DDBJ databases">
        <authorList>
            <person name="Hellsten U."/>
            <person name="Grimwood J."/>
            <person name="Chapman J.A."/>
            <person name="Shapiro H."/>
            <person name="Aerts A."/>
            <person name="Otillar R.P."/>
            <person name="Terry A.Y."/>
            <person name="Boore J.L."/>
            <person name="Simakov O."/>
            <person name="Marletaz F."/>
            <person name="Cho S.-J."/>
            <person name="Edsinger-Gonzales E."/>
            <person name="Havlak P."/>
            <person name="Kuo D.-H."/>
            <person name="Larsson T."/>
            <person name="Lv J."/>
            <person name="Arendt D."/>
            <person name="Savage R."/>
            <person name="Osoegawa K."/>
            <person name="de Jong P."/>
            <person name="Lindberg D.R."/>
            <person name="Seaver E.C."/>
            <person name="Weisblat D.A."/>
            <person name="Putnam N.H."/>
            <person name="Grigoriev I.V."/>
            <person name="Rokhsar D.S."/>
        </authorList>
    </citation>
    <scope>NUCLEOTIDE SEQUENCE</scope>
    <source>
        <strain evidence="9">I ESC-2004</strain>
    </source>
</reference>
<dbReference type="Pfam" id="PF00370">
    <property type="entry name" value="FGGY_N"/>
    <property type="match status" value="1"/>
</dbReference>
<dbReference type="EnsemblMetazoa" id="CapteT218878">
    <property type="protein sequence ID" value="CapteP218878"/>
    <property type="gene ID" value="CapteG218878"/>
</dbReference>
<keyword evidence="4" id="KW-0119">Carbohydrate metabolism</keyword>
<dbReference type="InterPro" id="IPR018485">
    <property type="entry name" value="FGGY_C"/>
</dbReference>
<dbReference type="OrthoDB" id="1728974at2759"/>
<dbReference type="EC" id="2.7.1.17" evidence="4"/>
<comment type="similarity">
    <text evidence="1 4">Belongs to the FGGY kinase family.</text>
</comment>
<dbReference type="Gene3D" id="3.30.420.40">
    <property type="match status" value="2"/>
</dbReference>
<reference evidence="7 9" key="2">
    <citation type="journal article" date="2013" name="Nature">
        <title>Insights into bilaterian evolution from three spiralian genomes.</title>
        <authorList>
            <person name="Simakov O."/>
            <person name="Marletaz F."/>
            <person name="Cho S.J."/>
            <person name="Edsinger-Gonzales E."/>
            <person name="Havlak P."/>
            <person name="Hellsten U."/>
            <person name="Kuo D.H."/>
            <person name="Larsson T."/>
            <person name="Lv J."/>
            <person name="Arendt D."/>
            <person name="Savage R."/>
            <person name="Osoegawa K."/>
            <person name="de Jong P."/>
            <person name="Grimwood J."/>
            <person name="Chapman J.A."/>
            <person name="Shapiro H."/>
            <person name="Aerts A."/>
            <person name="Otillar R.P."/>
            <person name="Terry A.Y."/>
            <person name="Boore J.L."/>
            <person name="Grigoriev I.V."/>
            <person name="Lindberg D.R."/>
            <person name="Seaver E.C."/>
            <person name="Weisblat D.A."/>
            <person name="Putnam N.H."/>
            <person name="Rokhsar D.S."/>
        </authorList>
    </citation>
    <scope>NUCLEOTIDE SEQUENCE</scope>
    <source>
        <strain evidence="7 9">I ESC-2004</strain>
    </source>
</reference>
<dbReference type="STRING" id="283909.R7TID0"/>
<evidence type="ECO:0000313" key="7">
    <source>
        <dbReference type="EMBL" id="ELT90820.1"/>
    </source>
</evidence>
<dbReference type="InterPro" id="IPR043129">
    <property type="entry name" value="ATPase_NBD"/>
</dbReference>
<evidence type="ECO:0000313" key="9">
    <source>
        <dbReference type="Proteomes" id="UP000014760"/>
    </source>
</evidence>
<dbReference type="FunCoup" id="R7TID0">
    <property type="interactions" value="409"/>
</dbReference>
<keyword evidence="4" id="KW-0067">ATP-binding</keyword>
<dbReference type="EMBL" id="AMQN01003035">
    <property type="status" value="NOT_ANNOTATED_CDS"/>
    <property type="molecule type" value="Genomic_DNA"/>
</dbReference>
<evidence type="ECO:0000259" key="5">
    <source>
        <dbReference type="Pfam" id="PF00370"/>
    </source>
</evidence>
<sequence>MAASSTSRLYLGLEISTQQASVKVIAIDDDLNTAYEDTVAFDCDLPHYGTQGGAHVQDDQLTVTAPTVMWVEALDLALQRMKEKNFAFHKVVAISGTGQQHGSVFWKKGAESKLRDLSAKETLLGQLKDAFSVLHSPIWMDSSTAAQCHHLEAAVGGAQQLADITGSSAYERFTGNQIAKVQQMQPQAYDSTERISLVSSFGACLLIGRYAPIDESDGSGMNILNIRTRRWDLKCLDACAPNLKEKLGEVVPSSKIVGSISQYFVKRYNFSPDCQIIAFTGDNPASVAGMRLQRGELIVSLGTSDTLFLWLDEPKPATEGHIFVNPVDTAAYMALLCYKNGSLTREKIRDQSADSDWLKFSSLLSETTMGNDGNIGVYYHVREITPNAEGIYRFNAKGEKVKSFDSAVEVRAVVEGQFLAKRVHAENLGYSIETSTRILATGGASHNAAILQVLADVFNTDVYVQDVANSACLGCAYRAKHGLLGDVSFADVVKNAPEFTCAATPQVNAKQVYDPLVGVYRQLEEKYVRHQ</sequence>
<dbReference type="SUPFAM" id="SSF53067">
    <property type="entry name" value="Actin-like ATPase domain"/>
    <property type="match status" value="2"/>
</dbReference>
<organism evidence="7">
    <name type="scientific">Capitella teleta</name>
    <name type="common">Polychaete worm</name>
    <dbReference type="NCBI Taxonomy" id="283909"/>
    <lineage>
        <taxon>Eukaryota</taxon>
        <taxon>Metazoa</taxon>
        <taxon>Spiralia</taxon>
        <taxon>Lophotrochozoa</taxon>
        <taxon>Annelida</taxon>
        <taxon>Polychaeta</taxon>
        <taxon>Sedentaria</taxon>
        <taxon>Scolecida</taxon>
        <taxon>Capitellidae</taxon>
        <taxon>Capitella</taxon>
    </lineage>
</organism>
<dbReference type="GO" id="GO:0005997">
    <property type="term" value="P:xylulose metabolic process"/>
    <property type="evidence" value="ECO:0007669"/>
    <property type="project" value="UniProtKB-UniRule"/>
</dbReference>
<dbReference type="CDD" id="cd07776">
    <property type="entry name" value="ASKHA_NBD_FGGY_SpXK-like"/>
    <property type="match status" value="1"/>
</dbReference>
<keyword evidence="9" id="KW-1185">Reference proteome</keyword>
<dbReference type="GO" id="GO:0042732">
    <property type="term" value="P:D-xylose metabolic process"/>
    <property type="evidence" value="ECO:0007669"/>
    <property type="project" value="UniProtKB-UniRule"/>
</dbReference>
<reference evidence="8" key="3">
    <citation type="submission" date="2015-06" db="UniProtKB">
        <authorList>
            <consortium name="EnsemblMetazoa"/>
        </authorList>
    </citation>
    <scope>IDENTIFICATION</scope>
</reference>
<keyword evidence="4" id="KW-0547">Nucleotide-binding</keyword>
<protein>
    <recommendedName>
        <fullName evidence="4">Xylulose kinase</fullName>
        <ecNumber evidence="4">2.7.1.17</ecNumber>
    </recommendedName>
</protein>
<dbReference type="PANTHER" id="PTHR10196:SF57">
    <property type="entry name" value="XYLULOSE KINASE"/>
    <property type="match status" value="1"/>
</dbReference>
<dbReference type="Pfam" id="PF02782">
    <property type="entry name" value="FGGY_C"/>
    <property type="match status" value="1"/>
</dbReference>
<dbReference type="GO" id="GO:0005524">
    <property type="term" value="F:ATP binding"/>
    <property type="evidence" value="ECO:0007669"/>
    <property type="project" value="UniProtKB-KW"/>
</dbReference>
<dbReference type="HOGENOM" id="CLU_016149_8_0_1"/>
<feature type="domain" description="Carbohydrate kinase FGGY C-terminal" evidence="6">
    <location>
        <begin position="298"/>
        <end position="479"/>
    </location>
</feature>